<evidence type="ECO:0000313" key="5">
    <source>
        <dbReference type="Proteomes" id="UP000276634"/>
    </source>
</evidence>
<evidence type="ECO:0000256" key="1">
    <source>
        <dbReference type="ARBA" id="ARBA00008645"/>
    </source>
</evidence>
<evidence type="ECO:0000313" key="4">
    <source>
        <dbReference type="EMBL" id="ROR32346.1"/>
    </source>
</evidence>
<keyword evidence="5" id="KW-1185">Reference proteome</keyword>
<proteinExistence type="inferred from homology"/>
<gene>
    <name evidence="4" type="ORF">EDC57_1544</name>
</gene>
<reference evidence="4 5" key="1">
    <citation type="submission" date="2018-11" db="EMBL/GenBank/DDBJ databases">
        <title>Genomic Encyclopedia of Type Strains, Phase IV (KMG-IV): sequencing the most valuable type-strain genomes for metagenomic binning, comparative biology and taxonomic classification.</title>
        <authorList>
            <person name="Goeker M."/>
        </authorList>
    </citation>
    <scope>NUCLEOTIDE SEQUENCE [LARGE SCALE GENOMIC DNA]</scope>
    <source>
        <strain evidence="4 5">DSM 100275</strain>
    </source>
</reference>
<name>A0A3N1Y0K6_9GAMM</name>
<evidence type="ECO:0000256" key="2">
    <source>
        <dbReference type="ARBA" id="ARBA00022801"/>
    </source>
</evidence>
<dbReference type="OrthoDB" id="149912at2"/>
<comment type="similarity">
    <text evidence="1">Belongs to the AB hydrolase superfamily.</text>
</comment>
<comment type="caution">
    <text evidence="4">The sequence shown here is derived from an EMBL/GenBank/DDBJ whole genome shotgun (WGS) entry which is preliminary data.</text>
</comment>
<accession>A0A3N1Y0K6</accession>
<dbReference type="Proteomes" id="UP000276634">
    <property type="component" value="Unassembled WGS sequence"/>
</dbReference>
<dbReference type="RefSeq" id="WP_123401294.1">
    <property type="nucleotide sequence ID" value="NZ_RJVI01000002.1"/>
</dbReference>
<protein>
    <submittedName>
        <fullName evidence="4">Pimeloyl-ACP methyl ester carboxylesterase</fullName>
    </submittedName>
</protein>
<dbReference type="EMBL" id="RJVI01000002">
    <property type="protein sequence ID" value="ROR32346.1"/>
    <property type="molecule type" value="Genomic_DNA"/>
</dbReference>
<feature type="domain" description="AB hydrolase-1" evidence="3">
    <location>
        <begin position="26"/>
        <end position="270"/>
    </location>
</feature>
<dbReference type="GO" id="GO:0016787">
    <property type="term" value="F:hydrolase activity"/>
    <property type="evidence" value="ECO:0007669"/>
    <property type="project" value="UniProtKB-KW"/>
</dbReference>
<organism evidence="4 5">
    <name type="scientific">Inmirania thermothiophila</name>
    <dbReference type="NCBI Taxonomy" id="1750597"/>
    <lineage>
        <taxon>Bacteria</taxon>
        <taxon>Pseudomonadati</taxon>
        <taxon>Pseudomonadota</taxon>
        <taxon>Gammaproteobacteria</taxon>
        <taxon>Chromatiales</taxon>
        <taxon>Ectothiorhodospiraceae</taxon>
        <taxon>Inmirania</taxon>
    </lineage>
</organism>
<dbReference type="Gene3D" id="3.40.50.1820">
    <property type="entry name" value="alpha/beta hydrolase"/>
    <property type="match status" value="1"/>
</dbReference>
<dbReference type="InterPro" id="IPR050266">
    <property type="entry name" value="AB_hydrolase_sf"/>
</dbReference>
<sequence length="283" mass="30771">MPHEELWVETRGLRLAALAWGEPGLPVVLAVHGWLDNAASFEPLARHLAGRLRLVALELPGHGHSAHRPPGLPYHFVDFVQDVVDALDALGLEEVALLGHSLGASVAAFVAAAAPERVRRLALVEGLGPTSGRPREEPGRLRTAVAQMRRHDPERRPRHASLDEAAAARARAGGLSLQAARLLAARGTRRDRDGRVTWRSDPRLTFRSPIYLTEAQVRAFLRAIAAPTLLILGRDGLLAGRAATRARMACLRDLRLELLPGGHHLHMERPQAVAEVLLPFLAA</sequence>
<dbReference type="InterPro" id="IPR000639">
    <property type="entry name" value="Epox_hydrolase-like"/>
</dbReference>
<dbReference type="Pfam" id="PF00561">
    <property type="entry name" value="Abhydrolase_1"/>
    <property type="match status" value="1"/>
</dbReference>
<evidence type="ECO:0000259" key="3">
    <source>
        <dbReference type="Pfam" id="PF00561"/>
    </source>
</evidence>
<dbReference type="SUPFAM" id="SSF53474">
    <property type="entry name" value="alpha/beta-Hydrolases"/>
    <property type="match status" value="1"/>
</dbReference>
<dbReference type="PANTHER" id="PTHR43798">
    <property type="entry name" value="MONOACYLGLYCEROL LIPASE"/>
    <property type="match status" value="1"/>
</dbReference>
<dbReference type="GO" id="GO:0016020">
    <property type="term" value="C:membrane"/>
    <property type="evidence" value="ECO:0007669"/>
    <property type="project" value="TreeGrafter"/>
</dbReference>
<dbReference type="PRINTS" id="PR00111">
    <property type="entry name" value="ABHYDROLASE"/>
</dbReference>
<dbReference type="PRINTS" id="PR00412">
    <property type="entry name" value="EPOXHYDRLASE"/>
</dbReference>
<dbReference type="PANTHER" id="PTHR43798:SF14">
    <property type="entry name" value="SERINE HYDROLASE-LIKE PROTEIN DDB_G0286239"/>
    <property type="match status" value="1"/>
</dbReference>
<dbReference type="AlphaFoldDB" id="A0A3N1Y0K6"/>
<dbReference type="InterPro" id="IPR029058">
    <property type="entry name" value="AB_hydrolase_fold"/>
</dbReference>
<keyword evidence="2" id="KW-0378">Hydrolase</keyword>
<dbReference type="InterPro" id="IPR000073">
    <property type="entry name" value="AB_hydrolase_1"/>
</dbReference>